<keyword evidence="3" id="KW-1185">Reference proteome</keyword>
<dbReference type="Proteomes" id="UP000319728">
    <property type="component" value="Unassembled WGS sequence"/>
</dbReference>
<proteinExistence type="predicted"/>
<evidence type="ECO:0000313" key="2">
    <source>
        <dbReference type="EMBL" id="TWJ31720.1"/>
    </source>
</evidence>
<comment type="caution">
    <text evidence="2">The sequence shown here is derived from an EMBL/GenBank/DDBJ whole genome shotgun (WGS) entry which is preliminary data.</text>
</comment>
<gene>
    <name evidence="2" type="ORF">JD81_05281</name>
</gene>
<accession>A0A562WMY2</accession>
<dbReference type="RefSeq" id="WP_145820679.1">
    <property type="nucleotide sequence ID" value="NZ_VLLP01000001.1"/>
</dbReference>
<evidence type="ECO:0000256" key="1">
    <source>
        <dbReference type="SAM" id="MobiDB-lite"/>
    </source>
</evidence>
<evidence type="ECO:0000313" key="3">
    <source>
        <dbReference type="Proteomes" id="UP000319728"/>
    </source>
</evidence>
<dbReference type="EMBL" id="VLLP01000001">
    <property type="protein sequence ID" value="TWJ31720.1"/>
    <property type="molecule type" value="Genomic_DNA"/>
</dbReference>
<organism evidence="2 3">
    <name type="scientific">Micromonospora sagamiensis</name>
    <dbReference type="NCBI Taxonomy" id="47875"/>
    <lineage>
        <taxon>Bacteria</taxon>
        <taxon>Bacillati</taxon>
        <taxon>Actinomycetota</taxon>
        <taxon>Actinomycetes</taxon>
        <taxon>Micromonosporales</taxon>
        <taxon>Micromonosporaceae</taxon>
        <taxon>Micromonospora</taxon>
    </lineage>
</organism>
<name>A0A562WMY2_9ACTN</name>
<feature type="region of interest" description="Disordered" evidence="1">
    <location>
        <begin position="1"/>
        <end position="73"/>
    </location>
</feature>
<dbReference type="AlphaFoldDB" id="A0A562WMY2"/>
<feature type="compositionally biased region" description="Low complexity" evidence="1">
    <location>
        <begin position="40"/>
        <end position="61"/>
    </location>
</feature>
<feature type="compositionally biased region" description="Basic and acidic residues" evidence="1">
    <location>
        <begin position="64"/>
        <end position="73"/>
    </location>
</feature>
<feature type="compositionally biased region" description="Basic and acidic residues" evidence="1">
    <location>
        <begin position="1"/>
        <end position="10"/>
    </location>
</feature>
<reference evidence="2 3" key="1">
    <citation type="submission" date="2019-07" db="EMBL/GenBank/DDBJ databases">
        <title>R&amp;d 2014.</title>
        <authorList>
            <person name="Klenk H.-P."/>
        </authorList>
    </citation>
    <scope>NUCLEOTIDE SEQUENCE [LARGE SCALE GENOMIC DNA]</scope>
    <source>
        <strain evidence="2 3">DSM 43912</strain>
    </source>
</reference>
<sequence length="73" mass="7128">MRAAETRQPDAKTAVADAPGTKVPAGGTSPATRDARAAEAEGAAANAPAGDGKPAGDNAAAQERSLKEAEANK</sequence>
<protein>
    <submittedName>
        <fullName evidence="2">NADH-quinone oxidoreductase subunit E</fullName>
    </submittedName>
</protein>